<comment type="caution">
    <text evidence="6">The sequence shown here is derived from an EMBL/GenBank/DDBJ whole genome shotgun (WGS) entry which is preliminary data.</text>
</comment>
<feature type="domain" description="HTH lysR-type" evidence="5">
    <location>
        <begin position="2"/>
        <end position="59"/>
    </location>
</feature>
<keyword evidence="7" id="KW-1185">Reference proteome</keyword>
<dbReference type="CDD" id="cd08420">
    <property type="entry name" value="PBP2_CysL_like"/>
    <property type="match status" value="1"/>
</dbReference>
<dbReference type="InterPro" id="IPR005119">
    <property type="entry name" value="LysR_subst-bd"/>
</dbReference>
<dbReference type="SUPFAM" id="SSF53850">
    <property type="entry name" value="Periplasmic binding protein-like II"/>
    <property type="match status" value="1"/>
</dbReference>
<dbReference type="PANTHER" id="PTHR30126">
    <property type="entry name" value="HTH-TYPE TRANSCRIPTIONAL REGULATOR"/>
    <property type="match status" value="1"/>
</dbReference>
<gene>
    <name evidence="6" type="ORF">EV191_10769</name>
</gene>
<evidence type="ECO:0000313" key="6">
    <source>
        <dbReference type="EMBL" id="TCP50808.1"/>
    </source>
</evidence>
<dbReference type="SUPFAM" id="SSF46785">
    <property type="entry name" value="Winged helix' DNA-binding domain"/>
    <property type="match status" value="1"/>
</dbReference>
<organism evidence="6 7">
    <name type="scientific">Tamaricihabitans halophyticus</name>
    <dbReference type="NCBI Taxonomy" id="1262583"/>
    <lineage>
        <taxon>Bacteria</taxon>
        <taxon>Bacillati</taxon>
        <taxon>Actinomycetota</taxon>
        <taxon>Actinomycetes</taxon>
        <taxon>Pseudonocardiales</taxon>
        <taxon>Pseudonocardiaceae</taxon>
        <taxon>Tamaricihabitans</taxon>
    </lineage>
</organism>
<comment type="similarity">
    <text evidence="1">Belongs to the LysR transcriptional regulatory family.</text>
</comment>
<dbReference type="Pfam" id="PF00126">
    <property type="entry name" value="HTH_1"/>
    <property type="match status" value="1"/>
</dbReference>
<evidence type="ECO:0000256" key="3">
    <source>
        <dbReference type="ARBA" id="ARBA00023125"/>
    </source>
</evidence>
<evidence type="ECO:0000313" key="7">
    <source>
        <dbReference type="Proteomes" id="UP000294911"/>
    </source>
</evidence>
<evidence type="ECO:0000256" key="1">
    <source>
        <dbReference type="ARBA" id="ARBA00009437"/>
    </source>
</evidence>
<keyword evidence="3" id="KW-0238">DNA-binding</keyword>
<dbReference type="Pfam" id="PF03466">
    <property type="entry name" value="LysR_substrate"/>
    <property type="match status" value="1"/>
</dbReference>
<reference evidence="6 7" key="1">
    <citation type="submission" date="2019-03" db="EMBL/GenBank/DDBJ databases">
        <title>Genomic Encyclopedia of Type Strains, Phase IV (KMG-IV): sequencing the most valuable type-strain genomes for metagenomic binning, comparative biology and taxonomic classification.</title>
        <authorList>
            <person name="Goeker M."/>
        </authorList>
    </citation>
    <scope>NUCLEOTIDE SEQUENCE [LARGE SCALE GENOMIC DNA]</scope>
    <source>
        <strain evidence="6 7">DSM 45765</strain>
    </source>
</reference>
<dbReference type="PROSITE" id="PS50931">
    <property type="entry name" value="HTH_LYSR"/>
    <property type="match status" value="1"/>
</dbReference>
<keyword evidence="4" id="KW-0804">Transcription</keyword>
<dbReference type="PANTHER" id="PTHR30126:SF39">
    <property type="entry name" value="HTH-TYPE TRANSCRIPTIONAL REGULATOR CYSL"/>
    <property type="match status" value="1"/>
</dbReference>
<protein>
    <submittedName>
        <fullName evidence="6">Molybdate transport repressor ModE-like protein</fullName>
    </submittedName>
</protein>
<dbReference type="InterPro" id="IPR000847">
    <property type="entry name" value="LysR_HTH_N"/>
</dbReference>
<evidence type="ECO:0000259" key="5">
    <source>
        <dbReference type="PROSITE" id="PS50931"/>
    </source>
</evidence>
<keyword evidence="2" id="KW-0805">Transcription regulation</keyword>
<dbReference type="Gene3D" id="1.10.10.10">
    <property type="entry name" value="Winged helix-like DNA-binding domain superfamily/Winged helix DNA-binding domain"/>
    <property type="match status" value="1"/>
</dbReference>
<name>A0A4R2QQ67_9PSEU</name>
<sequence length="306" mass="32139">MPELSALELLLSVARLGSLGQAAKEHGISQPAAGSRIRYLERLVGLSLIERSPRGSHLTPEGAVVADWARDVIRAASALDTGVAALRAERNSRIRVAASMTIAEYLVPSWLVELRRRHPQVAVSLQVANSAQVAQLVLDGEVDVGFVEGPNLPDGLSARTVGIDELRVVVAPGHPWARRRRPVSAATLANTSLVHREPGSGTRYTLEEVLGAHGELAAPLFELSSTAAIKSAVEAGAGPAVLSSLAVAEDLAAHRLVGVPVEGVDLHRTLRMVWPTGRQPTGALRDVIAVVGASEAPTTETTGSKV</sequence>
<dbReference type="InterPro" id="IPR036388">
    <property type="entry name" value="WH-like_DNA-bd_sf"/>
</dbReference>
<dbReference type="AlphaFoldDB" id="A0A4R2QQ67"/>
<accession>A0A4R2QQ67</accession>
<dbReference type="InterPro" id="IPR036390">
    <property type="entry name" value="WH_DNA-bd_sf"/>
</dbReference>
<evidence type="ECO:0000256" key="2">
    <source>
        <dbReference type="ARBA" id="ARBA00023015"/>
    </source>
</evidence>
<proteinExistence type="inferred from homology"/>
<dbReference type="GO" id="GO:0003700">
    <property type="term" value="F:DNA-binding transcription factor activity"/>
    <property type="evidence" value="ECO:0007669"/>
    <property type="project" value="InterPro"/>
</dbReference>
<dbReference type="Proteomes" id="UP000294911">
    <property type="component" value="Unassembled WGS sequence"/>
</dbReference>
<dbReference type="Gene3D" id="3.40.190.10">
    <property type="entry name" value="Periplasmic binding protein-like II"/>
    <property type="match status" value="2"/>
</dbReference>
<dbReference type="GO" id="GO:0000976">
    <property type="term" value="F:transcription cis-regulatory region binding"/>
    <property type="evidence" value="ECO:0007669"/>
    <property type="project" value="TreeGrafter"/>
</dbReference>
<dbReference type="EMBL" id="SLXQ01000007">
    <property type="protein sequence ID" value="TCP50808.1"/>
    <property type="molecule type" value="Genomic_DNA"/>
</dbReference>
<evidence type="ECO:0000256" key="4">
    <source>
        <dbReference type="ARBA" id="ARBA00023163"/>
    </source>
</evidence>